<dbReference type="InterPro" id="IPR017871">
    <property type="entry name" value="ABC_transporter-like_CS"/>
</dbReference>
<dbReference type="InterPro" id="IPR027417">
    <property type="entry name" value="P-loop_NTPase"/>
</dbReference>
<dbReference type="PANTHER" id="PTHR19211:SF123">
    <property type="entry name" value="ABC TRANSPORTER"/>
    <property type="match status" value="1"/>
</dbReference>
<dbReference type="EMBL" id="JAGPNL010000001">
    <property type="protein sequence ID" value="MBQ0826506.1"/>
    <property type="molecule type" value="Genomic_DNA"/>
</dbReference>
<dbReference type="GO" id="GO:0005524">
    <property type="term" value="F:ATP binding"/>
    <property type="evidence" value="ECO:0007669"/>
    <property type="project" value="UniProtKB-KW"/>
</dbReference>
<dbReference type="Proteomes" id="UP000677875">
    <property type="component" value="Unassembled WGS sequence"/>
</dbReference>
<evidence type="ECO:0000259" key="4">
    <source>
        <dbReference type="PROSITE" id="PS50893"/>
    </source>
</evidence>
<dbReference type="FunFam" id="3.40.50.300:FF:000011">
    <property type="entry name" value="Putative ABC transporter ATP-binding component"/>
    <property type="match status" value="1"/>
</dbReference>
<sequence length="578" mass="61905">MLAAHSSSFSDSSAHLRVDGLSKSFGGRRVLTDISFVVSAGDRVGLIGENGSGKSTLLHIVAGRTAADAGGVRAVAPGGGVPRIGLLHQEPPFATSVSVAEALESAIAPVRDASDDIDRQARALAKAPDDAEAADAYARALDTAERLGAWEIDARVDAMLSGLGLDGVSRERATGALSGGQRARLSLAWLLLNAPDVLLLDEPTNHLDDQATDHLSRVLRAWRGPVLFASHDRDFLDETVTSLIDLDPAPQPHVAAVALVQDGTGTGIGVTRFTGGYTEYLASRAGARSRWEQQYRDEQAELSRLRAAVGDHQSVGHVDWKPRTEVRAAQKFYADRNAKVVSRRVNDARARLEDLERRQVRKPPAELRFAGLPGRHARTALGDPCGPVLAATGLGVTGRLSPVDLAVSHGEKWLVTGPNGVGKSTLLHVLAGRAEPTRGQVHTHPATRVGLLDQMVVLPDPYERGPDRTAREVYADGVGRARAEDVPLSAFGLLAGRDENRPVTRLSVGQQRRLALAILLADPPEILLLDEPTNHLSLVLVNALEDALVEYPGTVLIASHDRRLRRGWRGRHLDLGPK</sequence>
<dbReference type="InterPro" id="IPR003439">
    <property type="entry name" value="ABC_transporter-like_ATP-bd"/>
</dbReference>
<dbReference type="InterPro" id="IPR050611">
    <property type="entry name" value="ABCF"/>
</dbReference>
<dbReference type="SUPFAM" id="SSF52540">
    <property type="entry name" value="P-loop containing nucleoside triphosphate hydrolases"/>
    <property type="match status" value="2"/>
</dbReference>
<dbReference type="PROSITE" id="PS00211">
    <property type="entry name" value="ABC_TRANSPORTER_1"/>
    <property type="match status" value="1"/>
</dbReference>
<keyword evidence="2" id="KW-0547">Nucleotide-binding</keyword>
<name>A0A940XH84_9ACTN</name>
<dbReference type="GO" id="GO:0016887">
    <property type="term" value="F:ATP hydrolysis activity"/>
    <property type="evidence" value="ECO:0007669"/>
    <property type="project" value="InterPro"/>
</dbReference>
<organism evidence="5 6">
    <name type="scientific">Streptomyces tagetis</name>
    <dbReference type="NCBI Taxonomy" id="2820809"/>
    <lineage>
        <taxon>Bacteria</taxon>
        <taxon>Bacillati</taxon>
        <taxon>Actinomycetota</taxon>
        <taxon>Actinomycetes</taxon>
        <taxon>Kitasatosporales</taxon>
        <taxon>Streptomycetaceae</taxon>
        <taxon>Streptomyces</taxon>
    </lineage>
</organism>
<evidence type="ECO:0000256" key="3">
    <source>
        <dbReference type="ARBA" id="ARBA00022840"/>
    </source>
</evidence>
<accession>A0A940XH84</accession>
<evidence type="ECO:0000256" key="2">
    <source>
        <dbReference type="ARBA" id="ARBA00022741"/>
    </source>
</evidence>
<keyword evidence="3 5" id="KW-0067">ATP-binding</keyword>
<dbReference type="CDD" id="cd03221">
    <property type="entry name" value="ABCF_EF-3"/>
    <property type="match status" value="2"/>
</dbReference>
<evidence type="ECO:0000313" key="6">
    <source>
        <dbReference type="Proteomes" id="UP000677875"/>
    </source>
</evidence>
<reference evidence="5" key="1">
    <citation type="submission" date="2021-04" db="EMBL/GenBank/DDBJ databases">
        <title>Genome seq and assembly of Streptomyces sp. RG38.</title>
        <authorList>
            <person name="Chhetri G."/>
        </authorList>
    </citation>
    <scope>NUCLEOTIDE SEQUENCE</scope>
    <source>
        <strain evidence="5">RG38</strain>
    </source>
</reference>
<evidence type="ECO:0000313" key="5">
    <source>
        <dbReference type="EMBL" id="MBQ0826506.1"/>
    </source>
</evidence>
<dbReference type="AlphaFoldDB" id="A0A940XH84"/>
<comment type="caution">
    <text evidence="5">The sequence shown here is derived from an EMBL/GenBank/DDBJ whole genome shotgun (WGS) entry which is preliminary data.</text>
</comment>
<keyword evidence="1" id="KW-0677">Repeat</keyword>
<feature type="domain" description="ABC transporter" evidence="4">
    <location>
        <begin position="16"/>
        <end position="273"/>
    </location>
</feature>
<dbReference type="Gene3D" id="3.40.50.300">
    <property type="entry name" value="P-loop containing nucleotide triphosphate hydrolases"/>
    <property type="match status" value="2"/>
</dbReference>
<evidence type="ECO:0000256" key="1">
    <source>
        <dbReference type="ARBA" id="ARBA00022737"/>
    </source>
</evidence>
<proteinExistence type="predicted"/>
<dbReference type="PROSITE" id="PS50893">
    <property type="entry name" value="ABC_TRANSPORTER_2"/>
    <property type="match status" value="2"/>
</dbReference>
<dbReference type="SMART" id="SM00382">
    <property type="entry name" value="AAA"/>
    <property type="match status" value="2"/>
</dbReference>
<feature type="domain" description="ABC transporter" evidence="4">
    <location>
        <begin position="367"/>
        <end position="577"/>
    </location>
</feature>
<keyword evidence="6" id="KW-1185">Reference proteome</keyword>
<gene>
    <name evidence="5" type="ORF">J5Y05_08305</name>
</gene>
<dbReference type="PANTHER" id="PTHR19211">
    <property type="entry name" value="ATP-BINDING TRANSPORT PROTEIN-RELATED"/>
    <property type="match status" value="1"/>
</dbReference>
<protein>
    <submittedName>
        <fullName evidence="5">ABC-F family ATP-binding cassette domain-containing protein</fullName>
    </submittedName>
</protein>
<dbReference type="RefSeq" id="WP_210869563.1">
    <property type="nucleotide sequence ID" value="NZ_JAGPNL010000001.1"/>
</dbReference>
<dbReference type="InterPro" id="IPR003593">
    <property type="entry name" value="AAA+_ATPase"/>
</dbReference>
<dbReference type="Pfam" id="PF00005">
    <property type="entry name" value="ABC_tran"/>
    <property type="match status" value="2"/>
</dbReference>